<dbReference type="Gene3D" id="2.40.10.10">
    <property type="entry name" value="Trypsin-like serine proteases"/>
    <property type="match status" value="1"/>
</dbReference>
<keyword evidence="3" id="KW-0800">Toxin</keyword>
<evidence type="ECO:0000256" key="12">
    <source>
        <dbReference type="ARBA" id="ARBA00038868"/>
    </source>
</evidence>
<comment type="function">
    <text evidence="13">Fibrinolytic activity; shows preferential cleavage of Arg-Gly bonds in all three fibrinogen chains. Contact with the caterpillars causes severe bleeding, due the anticoagulant effect of the protein.</text>
</comment>
<dbReference type="SMART" id="SM00020">
    <property type="entry name" value="Tryp_SPc"/>
    <property type="match status" value="1"/>
</dbReference>
<keyword evidence="9" id="KW-1015">Disulfide bond</keyword>
<dbReference type="SUPFAM" id="SSF50494">
    <property type="entry name" value="Trypsin-like serine proteases"/>
    <property type="match status" value="1"/>
</dbReference>
<dbReference type="GO" id="GO:0090729">
    <property type="term" value="F:toxin activity"/>
    <property type="evidence" value="ECO:0007669"/>
    <property type="project" value="UniProtKB-KW"/>
</dbReference>
<evidence type="ECO:0000259" key="16">
    <source>
        <dbReference type="PROSITE" id="PS50240"/>
    </source>
</evidence>
<evidence type="ECO:0000256" key="3">
    <source>
        <dbReference type="ARBA" id="ARBA00022656"/>
    </source>
</evidence>
<keyword evidence="18" id="KW-1185">Reference proteome</keyword>
<evidence type="ECO:0000256" key="15">
    <source>
        <dbReference type="SAM" id="SignalP"/>
    </source>
</evidence>
<dbReference type="InterPro" id="IPR001254">
    <property type="entry name" value="Trypsin_dom"/>
</dbReference>
<proteinExistence type="inferred from homology"/>
<evidence type="ECO:0000313" key="18">
    <source>
        <dbReference type="Proteomes" id="UP001231518"/>
    </source>
</evidence>
<keyword evidence="7" id="KW-0720">Serine protease</keyword>
<dbReference type="Pfam" id="PF00089">
    <property type="entry name" value="Trypsin"/>
    <property type="match status" value="1"/>
</dbReference>
<evidence type="ECO:0000256" key="2">
    <source>
        <dbReference type="ARBA" id="ARBA00007664"/>
    </source>
</evidence>
<evidence type="ECO:0000256" key="5">
    <source>
        <dbReference type="ARBA" id="ARBA00022757"/>
    </source>
</evidence>
<feature type="signal peptide" evidence="15">
    <location>
        <begin position="1"/>
        <end position="19"/>
    </location>
</feature>
<keyword evidence="5" id="KW-0222">Digestion</keyword>
<dbReference type="InterPro" id="IPR043504">
    <property type="entry name" value="Peptidase_S1_PA_chymotrypsin"/>
</dbReference>
<dbReference type="EC" id="3.4.21.4" evidence="12"/>
<comment type="caution">
    <text evidence="17">The sequence shown here is derived from an EMBL/GenBank/DDBJ whole genome shotgun (WGS) entry which is preliminary data.</text>
</comment>
<sequence length="265" mass="30089">MISTRVFLLFIVLTSYAYGHKKIKRDQERHDHNVGIIGGHDISIEQAPFMVSIRAYGVVHWCAGSIIHERFILTTAQCAQFNNQYRVLVGSDQLYGGGKLYDVEKNIIHEKYSYETGDYDLGLMKLNESLTFGPTVSKVFLSGHGNRVKVEVGTMLNITGWGFADLENDFSNVLQQATVPVIASDLCVRYYHNFQLTLRMLCTDATEKDPCLGDEGGPLTWNNIQIGIITRRTGCGEYPTVYTHLKTVNRWIRKTINKHHNKKEN</sequence>
<evidence type="ECO:0000256" key="8">
    <source>
        <dbReference type="ARBA" id="ARBA00023145"/>
    </source>
</evidence>
<evidence type="ECO:0000256" key="6">
    <source>
        <dbReference type="ARBA" id="ARBA00022801"/>
    </source>
</evidence>
<dbReference type="PROSITE" id="PS50240">
    <property type="entry name" value="TRYPSIN_DOM"/>
    <property type="match status" value="1"/>
</dbReference>
<keyword evidence="8" id="KW-0865">Zymogen</keyword>
<feature type="domain" description="Peptidase S1" evidence="16">
    <location>
        <begin position="36"/>
        <end position="257"/>
    </location>
</feature>
<dbReference type="Proteomes" id="UP001231518">
    <property type="component" value="Chromosome 21"/>
</dbReference>
<organism evidence="17 18">
    <name type="scientific">Mythimna separata</name>
    <name type="common">Oriental armyworm</name>
    <name type="synonym">Pseudaletia separata</name>
    <dbReference type="NCBI Taxonomy" id="271217"/>
    <lineage>
        <taxon>Eukaryota</taxon>
        <taxon>Metazoa</taxon>
        <taxon>Ecdysozoa</taxon>
        <taxon>Arthropoda</taxon>
        <taxon>Hexapoda</taxon>
        <taxon>Insecta</taxon>
        <taxon>Pterygota</taxon>
        <taxon>Neoptera</taxon>
        <taxon>Endopterygota</taxon>
        <taxon>Lepidoptera</taxon>
        <taxon>Glossata</taxon>
        <taxon>Ditrysia</taxon>
        <taxon>Noctuoidea</taxon>
        <taxon>Noctuidae</taxon>
        <taxon>Noctuinae</taxon>
        <taxon>Hadenini</taxon>
        <taxon>Mythimna</taxon>
    </lineage>
</organism>
<dbReference type="GO" id="GO:0004252">
    <property type="term" value="F:serine-type endopeptidase activity"/>
    <property type="evidence" value="ECO:0007669"/>
    <property type="project" value="UniProtKB-EC"/>
</dbReference>
<dbReference type="GO" id="GO:0006508">
    <property type="term" value="P:proteolysis"/>
    <property type="evidence" value="ECO:0007669"/>
    <property type="project" value="UniProtKB-KW"/>
</dbReference>
<dbReference type="PRINTS" id="PR00722">
    <property type="entry name" value="CHYMOTRYPSIN"/>
</dbReference>
<dbReference type="InterPro" id="IPR001314">
    <property type="entry name" value="Peptidase_S1A"/>
</dbReference>
<evidence type="ECO:0000256" key="10">
    <source>
        <dbReference type="ARBA" id="ARBA00023240"/>
    </source>
</evidence>
<keyword evidence="6" id="KW-0378">Hydrolase</keyword>
<reference evidence="17" key="1">
    <citation type="submission" date="2023-03" db="EMBL/GenBank/DDBJ databases">
        <title>Chromosome-level genomes of two armyworms, Mythimna separata and Mythimna loreyi, provide insights into the biosynthesis and reception of sex pheromones.</title>
        <authorList>
            <person name="Zhao H."/>
        </authorList>
    </citation>
    <scope>NUCLEOTIDE SEQUENCE</scope>
    <source>
        <strain evidence="17">BeijingLab</strain>
        <tissue evidence="17">Pupa</tissue>
    </source>
</reference>
<accession>A0AAD7YCK5</accession>
<keyword evidence="10" id="KW-1199">Hemostasis impairing toxin</keyword>
<evidence type="ECO:0000256" key="4">
    <source>
        <dbReference type="ARBA" id="ARBA00022670"/>
    </source>
</evidence>
<evidence type="ECO:0000256" key="14">
    <source>
        <dbReference type="ARBA" id="ARBA00084094"/>
    </source>
</evidence>
<evidence type="ECO:0000256" key="9">
    <source>
        <dbReference type="ARBA" id="ARBA00023157"/>
    </source>
</evidence>
<evidence type="ECO:0000256" key="11">
    <source>
        <dbReference type="ARBA" id="ARBA00036320"/>
    </source>
</evidence>
<protein>
    <recommendedName>
        <fullName evidence="12">trypsin</fullName>
        <ecNumber evidence="12">3.4.21.4</ecNumber>
    </recommendedName>
</protein>
<name>A0AAD7YCK5_MYTSE</name>
<evidence type="ECO:0000256" key="13">
    <source>
        <dbReference type="ARBA" id="ARBA00055534"/>
    </source>
</evidence>
<dbReference type="GO" id="GO:0007586">
    <property type="term" value="P:digestion"/>
    <property type="evidence" value="ECO:0007669"/>
    <property type="project" value="UniProtKB-KW"/>
</dbReference>
<dbReference type="FunFam" id="2.40.10.10:FF:000068">
    <property type="entry name" value="transmembrane protease serine 2"/>
    <property type="match status" value="1"/>
</dbReference>
<dbReference type="PANTHER" id="PTHR24276:SF97">
    <property type="entry name" value="GH13245P2-RELATED"/>
    <property type="match status" value="1"/>
</dbReference>
<feature type="chain" id="PRO_5042133407" description="trypsin" evidence="15">
    <location>
        <begin position="20"/>
        <end position="265"/>
    </location>
</feature>
<keyword evidence="15" id="KW-0732">Signal</keyword>
<comment type="similarity">
    <text evidence="2">Belongs to the peptidase S1 family.</text>
</comment>
<evidence type="ECO:0000313" key="17">
    <source>
        <dbReference type="EMBL" id="KAJ8711149.1"/>
    </source>
</evidence>
<dbReference type="CDD" id="cd00190">
    <property type="entry name" value="Tryp_SPc"/>
    <property type="match status" value="1"/>
</dbReference>
<dbReference type="AlphaFoldDB" id="A0AAD7YCK5"/>
<evidence type="ECO:0000256" key="7">
    <source>
        <dbReference type="ARBA" id="ARBA00022825"/>
    </source>
</evidence>
<comment type="catalytic activity">
    <reaction evidence="11">
        <text>Preferential cleavage: Arg-|-Xaa, Lys-|-Xaa.</text>
        <dbReference type="EC" id="3.4.21.4"/>
    </reaction>
</comment>
<dbReference type="EMBL" id="JARGEI010000022">
    <property type="protein sequence ID" value="KAJ8711149.1"/>
    <property type="molecule type" value="Genomic_DNA"/>
</dbReference>
<dbReference type="InterPro" id="IPR050430">
    <property type="entry name" value="Peptidase_S1"/>
</dbReference>
<dbReference type="GO" id="GO:0005576">
    <property type="term" value="C:extracellular region"/>
    <property type="evidence" value="ECO:0007669"/>
    <property type="project" value="UniProtKB-SubCell"/>
</dbReference>
<dbReference type="PANTHER" id="PTHR24276">
    <property type="entry name" value="POLYSERASE-RELATED"/>
    <property type="match status" value="1"/>
</dbReference>
<keyword evidence="4" id="KW-0645">Protease</keyword>
<evidence type="ECO:0000256" key="1">
    <source>
        <dbReference type="ARBA" id="ARBA00004239"/>
    </source>
</evidence>
<dbReference type="InterPro" id="IPR009003">
    <property type="entry name" value="Peptidase_S1_PA"/>
</dbReference>
<gene>
    <name evidence="17" type="ORF">PYW07_008391</name>
</gene>
<keyword evidence="14" id="KW-1205">Fibrinolytic toxin</keyword>
<comment type="subcellular location">
    <subcellularLocation>
        <location evidence="1">Secreted</location>
        <location evidence="1">Extracellular space</location>
    </subcellularLocation>
</comment>